<protein>
    <recommendedName>
        <fullName evidence="2">Ice-binding protein C-terminal domain-containing protein</fullName>
    </recommendedName>
</protein>
<dbReference type="InterPro" id="IPR013424">
    <property type="entry name" value="Ice-binding_C"/>
</dbReference>
<organism evidence="3 4">
    <name type="scientific">Sphingomonas jejuensis</name>
    <dbReference type="NCBI Taxonomy" id="904715"/>
    <lineage>
        <taxon>Bacteria</taxon>
        <taxon>Pseudomonadati</taxon>
        <taxon>Pseudomonadota</taxon>
        <taxon>Alphaproteobacteria</taxon>
        <taxon>Sphingomonadales</taxon>
        <taxon>Sphingomonadaceae</taxon>
        <taxon>Sphingomonas</taxon>
    </lineage>
</organism>
<evidence type="ECO:0000256" key="1">
    <source>
        <dbReference type="SAM" id="SignalP"/>
    </source>
</evidence>
<dbReference type="Pfam" id="PF07589">
    <property type="entry name" value="PEP-CTERM"/>
    <property type="match status" value="1"/>
</dbReference>
<evidence type="ECO:0000313" key="3">
    <source>
        <dbReference type="EMBL" id="NJC33062.1"/>
    </source>
</evidence>
<comment type="caution">
    <text evidence="3">The sequence shown here is derived from an EMBL/GenBank/DDBJ whole genome shotgun (WGS) entry which is preliminary data.</text>
</comment>
<gene>
    <name evidence="3" type="ORF">GGR88_000536</name>
</gene>
<dbReference type="NCBIfam" id="NF035944">
    <property type="entry name" value="PEPxxWA-CTERM"/>
    <property type="match status" value="1"/>
</dbReference>
<keyword evidence="1" id="KW-0732">Signal</keyword>
<evidence type="ECO:0000313" key="4">
    <source>
        <dbReference type="Proteomes" id="UP000734218"/>
    </source>
</evidence>
<dbReference type="RefSeq" id="WP_245196421.1">
    <property type="nucleotide sequence ID" value="NZ_JAATJE010000001.1"/>
</dbReference>
<keyword evidence="4" id="KW-1185">Reference proteome</keyword>
<name>A0ABX0XJV1_9SPHN</name>
<accession>A0ABX0XJV1</accession>
<proteinExistence type="predicted"/>
<feature type="chain" id="PRO_5046914996" description="Ice-binding protein C-terminal domain-containing protein" evidence="1">
    <location>
        <begin position="22"/>
        <end position="287"/>
    </location>
</feature>
<reference evidence="3 4" key="1">
    <citation type="submission" date="2020-03" db="EMBL/GenBank/DDBJ databases">
        <title>Genomic Encyclopedia of Type Strains, Phase IV (KMG-IV): sequencing the most valuable type-strain genomes for metagenomic binning, comparative biology and taxonomic classification.</title>
        <authorList>
            <person name="Goeker M."/>
        </authorList>
    </citation>
    <scope>NUCLEOTIDE SEQUENCE [LARGE SCALE GENOMIC DNA]</scope>
    <source>
        <strain evidence="3 4">DSM 27651</strain>
    </source>
</reference>
<feature type="domain" description="Ice-binding protein C-terminal" evidence="2">
    <location>
        <begin position="257"/>
        <end position="280"/>
    </location>
</feature>
<dbReference type="Proteomes" id="UP000734218">
    <property type="component" value="Unassembled WGS sequence"/>
</dbReference>
<dbReference type="NCBIfam" id="TIGR02595">
    <property type="entry name" value="PEP_CTERM"/>
    <property type="match status" value="1"/>
</dbReference>
<sequence>MMIRAAFAATTLLAFATPVMAQTVTNGDIRTIAGGTTTTDATGTRTTNPGARQTAVQPGNMTWYQANLGGGATLGVTTDYARGGNGSVFFNTASGDSKADLQYNLGGLIELGSLQSVSFDWFRDPASDTGAAFAPVLRFEMFKDGSYAGSLVLENVYQNQTNAVEGSWQTLSATRSSGIFWATRDALGPTFANANGGQLTLDQWIARNSGSSLAVGAINIGVGSGWSGTFRGAVDNVQFAFGDGPAGDFNFEVAAAAVPEPATWAMMIAGFGMVGMAARRGRAVVAA</sequence>
<evidence type="ECO:0000259" key="2">
    <source>
        <dbReference type="Pfam" id="PF07589"/>
    </source>
</evidence>
<feature type="signal peptide" evidence="1">
    <location>
        <begin position="1"/>
        <end position="21"/>
    </location>
</feature>
<dbReference type="EMBL" id="JAATJE010000001">
    <property type="protein sequence ID" value="NJC33062.1"/>
    <property type="molecule type" value="Genomic_DNA"/>
</dbReference>